<accession>A0ACD3BGY7</accession>
<reference evidence="1 2" key="1">
    <citation type="journal article" date="2019" name="Nat. Ecol. Evol.">
        <title>Megaphylogeny resolves global patterns of mushroom evolution.</title>
        <authorList>
            <person name="Varga T."/>
            <person name="Krizsan K."/>
            <person name="Foldi C."/>
            <person name="Dima B."/>
            <person name="Sanchez-Garcia M."/>
            <person name="Sanchez-Ramirez S."/>
            <person name="Szollosi G.J."/>
            <person name="Szarkandi J.G."/>
            <person name="Papp V."/>
            <person name="Albert L."/>
            <person name="Andreopoulos W."/>
            <person name="Angelini C."/>
            <person name="Antonin V."/>
            <person name="Barry K.W."/>
            <person name="Bougher N.L."/>
            <person name="Buchanan P."/>
            <person name="Buyck B."/>
            <person name="Bense V."/>
            <person name="Catcheside P."/>
            <person name="Chovatia M."/>
            <person name="Cooper J."/>
            <person name="Damon W."/>
            <person name="Desjardin D."/>
            <person name="Finy P."/>
            <person name="Geml J."/>
            <person name="Haridas S."/>
            <person name="Hughes K."/>
            <person name="Justo A."/>
            <person name="Karasinski D."/>
            <person name="Kautmanova I."/>
            <person name="Kiss B."/>
            <person name="Kocsube S."/>
            <person name="Kotiranta H."/>
            <person name="LaButti K.M."/>
            <person name="Lechner B.E."/>
            <person name="Liimatainen K."/>
            <person name="Lipzen A."/>
            <person name="Lukacs Z."/>
            <person name="Mihaltcheva S."/>
            <person name="Morgado L.N."/>
            <person name="Niskanen T."/>
            <person name="Noordeloos M.E."/>
            <person name="Ohm R.A."/>
            <person name="Ortiz-Santana B."/>
            <person name="Ovrebo C."/>
            <person name="Racz N."/>
            <person name="Riley R."/>
            <person name="Savchenko A."/>
            <person name="Shiryaev A."/>
            <person name="Soop K."/>
            <person name="Spirin V."/>
            <person name="Szebenyi C."/>
            <person name="Tomsovsky M."/>
            <person name="Tulloss R.E."/>
            <person name="Uehling J."/>
            <person name="Grigoriev I.V."/>
            <person name="Vagvolgyi C."/>
            <person name="Papp T."/>
            <person name="Martin F.M."/>
            <person name="Miettinen O."/>
            <person name="Hibbett D.S."/>
            <person name="Nagy L.G."/>
        </authorList>
    </citation>
    <scope>NUCLEOTIDE SEQUENCE [LARGE SCALE GENOMIC DNA]</scope>
    <source>
        <strain evidence="1 2">NL-1719</strain>
    </source>
</reference>
<sequence>MVRRIASQVHQQVSRLMRADYIKKEPAWYQAVLSYPPLPLPAKAPPARTQYDLLPPKGAQTNAAARNAQSPKPLPVWYVEDDIRRQFFRDHPFEAFRPTTLVEDAAVADPHPIRGETWTRLRQRGRNPSPEDTIQFAVNLHQYHDVPLSDAYKKAVAQFRALRSEHHIATTFAVLEAETLGAVFSRGEIAHSHEKEKRQLASWERREEMDEGAIAARKRWKAIVERPEANKEWTRGQEYVRLWKEGVRPTYSAALTE</sequence>
<feature type="non-terminal residue" evidence="1">
    <location>
        <position position="257"/>
    </location>
</feature>
<proteinExistence type="predicted"/>
<gene>
    <name evidence="1" type="ORF">BDN72DRAFT_735217</name>
</gene>
<dbReference type="EMBL" id="ML208259">
    <property type="protein sequence ID" value="TFK77289.1"/>
    <property type="molecule type" value="Genomic_DNA"/>
</dbReference>
<name>A0ACD3BGY7_9AGAR</name>
<protein>
    <submittedName>
        <fullName evidence="1">Uncharacterized protein</fullName>
    </submittedName>
</protein>
<organism evidence="1 2">
    <name type="scientific">Pluteus cervinus</name>
    <dbReference type="NCBI Taxonomy" id="181527"/>
    <lineage>
        <taxon>Eukaryota</taxon>
        <taxon>Fungi</taxon>
        <taxon>Dikarya</taxon>
        <taxon>Basidiomycota</taxon>
        <taxon>Agaricomycotina</taxon>
        <taxon>Agaricomycetes</taxon>
        <taxon>Agaricomycetidae</taxon>
        <taxon>Agaricales</taxon>
        <taxon>Pluteineae</taxon>
        <taxon>Pluteaceae</taxon>
        <taxon>Pluteus</taxon>
    </lineage>
</organism>
<keyword evidence="2" id="KW-1185">Reference proteome</keyword>
<evidence type="ECO:0000313" key="2">
    <source>
        <dbReference type="Proteomes" id="UP000308600"/>
    </source>
</evidence>
<dbReference type="Proteomes" id="UP000308600">
    <property type="component" value="Unassembled WGS sequence"/>
</dbReference>
<evidence type="ECO:0000313" key="1">
    <source>
        <dbReference type="EMBL" id="TFK77289.1"/>
    </source>
</evidence>